<sequence>MEIAEFINNYKNHPVLFVGTGLSLRYLTNSYTWDGLLSEIAEKLTGNSEYYLDIKARCTVGRNVDYAQVGQLLEEQFNSALESDRNGKFSEVNDVFYENMKNNIKLSRFKIYVAKKTETLEFRASHLDELKEFRKIRKNIGSIITTNYDTLIEHIFGFNPLIGNEILLSNPYGSVYKIHGCCNVPERVIISTNDYANFEEKYHLIRAQLLSLFIHNPIIFLGYSVSDDNIKKILKTIFTYVQPNSELAEKIRNNFLLVEFEAGSTNTLLSEHDIDMDGFATIRINKLKTDNYSSLYNALSDIHLQISAMDVRKVQSVVKEIYAGGDIKVSITEDLDALKNDSKILAIGSSKTISYQYQSSSEMINNYFEIIEESNKQLLSLIDKYRIQSQQYFPIYGFSQINTDLESSEKLKEQQYQNIMNSLEKIPERCQTDHSDIEEIYNDDSISKSYKDNAIFWGVIKEKIPLKSVEEYLKSIDDKNYSNYRKILCAYDYMKFK</sequence>
<dbReference type="InterPro" id="IPR011202">
    <property type="entry name" value="UCP014677"/>
</dbReference>
<reference evidence="1 2" key="1">
    <citation type="submission" date="2024-05" db="EMBL/GenBank/DDBJ databases">
        <authorList>
            <person name="Duchaud E."/>
        </authorList>
    </citation>
    <scope>NUCLEOTIDE SEQUENCE [LARGE SCALE GENOMIC DNA]</scope>
    <source>
        <strain evidence="1">Ena-SAMPLE-TAB-13-05-2024-13:56:06:370-140305</strain>
    </source>
</reference>
<dbReference type="EMBL" id="CAXJRC010000005">
    <property type="protein sequence ID" value="CAL2105267.1"/>
    <property type="molecule type" value="Genomic_DNA"/>
</dbReference>
<accession>A0ABP1FAA1</accession>
<comment type="caution">
    <text evidence="1">The sequence shown here is derived from an EMBL/GenBank/DDBJ whole genome shotgun (WGS) entry which is preliminary data.</text>
</comment>
<dbReference type="RefSeq" id="WP_348737115.1">
    <property type="nucleotide sequence ID" value="NZ_CAXJRC010000005.1"/>
</dbReference>
<keyword evidence="2" id="KW-1185">Reference proteome</keyword>
<organism evidence="1 2">
    <name type="scientific">Tenacibaculum vairaonense</name>
    <dbReference type="NCBI Taxonomy" id="3137860"/>
    <lineage>
        <taxon>Bacteria</taxon>
        <taxon>Pseudomonadati</taxon>
        <taxon>Bacteroidota</taxon>
        <taxon>Flavobacteriia</taxon>
        <taxon>Flavobacteriales</taxon>
        <taxon>Flavobacteriaceae</taxon>
        <taxon>Tenacibaculum</taxon>
    </lineage>
</organism>
<protein>
    <submittedName>
        <fullName evidence="1">SIR2 family protein</fullName>
    </submittedName>
</protein>
<gene>
    <name evidence="1" type="ORF">T190115A13A_140034</name>
</gene>
<name>A0ABP1FAA1_9FLAO</name>
<dbReference type="Pfam" id="PF13289">
    <property type="entry name" value="SIR2_2"/>
    <property type="match status" value="1"/>
</dbReference>
<proteinExistence type="predicted"/>
<evidence type="ECO:0000313" key="1">
    <source>
        <dbReference type="EMBL" id="CAL2105267.1"/>
    </source>
</evidence>
<dbReference type="PIRSF" id="PIRSF014677">
    <property type="entry name" value="UCP014677"/>
    <property type="match status" value="1"/>
</dbReference>
<dbReference type="Proteomes" id="UP001497602">
    <property type="component" value="Unassembled WGS sequence"/>
</dbReference>
<evidence type="ECO:0000313" key="2">
    <source>
        <dbReference type="Proteomes" id="UP001497602"/>
    </source>
</evidence>